<evidence type="ECO:0000256" key="2">
    <source>
        <dbReference type="PIRSR" id="PIRSR018249-2"/>
    </source>
</evidence>
<sequence>MSTHTSGGPRPRMPETAFTALACPACGQDLAATGRGVECGSGHVFNVAREGYVSLLTGATPPGTGDDRAMVADRLRFQQAGHYAPIGAALARTAAREAGEAPFVVDVGGGTGHYLAHVLEEVPDAVGLTVDASKFAARRAARAHPRAGAVTADAWRGLPLRAGAADALLNVFAPRNAAEFARVLAPGGFLLVVVPEDGHLAELRAPLGLLSVDPRKDERLEKGLHGHFAPAGVERLRFTMDLAREDAATVVGMGPSARHLDPAELADRIAALPEPVAVTASVRLHLYRPLPA</sequence>
<evidence type="ECO:0000259" key="3">
    <source>
        <dbReference type="Pfam" id="PF13649"/>
    </source>
</evidence>
<feature type="binding site" evidence="1">
    <location>
        <position position="43"/>
    </location>
    <ligand>
        <name>Zn(2+)</name>
        <dbReference type="ChEBI" id="CHEBI:29105"/>
    </ligand>
</feature>
<dbReference type="OrthoDB" id="108476at2"/>
<keyword evidence="1" id="KW-0862">Zinc</keyword>
<evidence type="ECO:0000259" key="4">
    <source>
        <dbReference type="Pfam" id="PF21302"/>
    </source>
</evidence>
<keyword evidence="2" id="KW-0949">S-adenosyl-L-methionine</keyword>
<dbReference type="GO" id="GO:0008168">
    <property type="term" value="F:methyltransferase activity"/>
    <property type="evidence" value="ECO:0007669"/>
    <property type="project" value="UniProtKB-KW"/>
</dbReference>
<feature type="binding site" evidence="2">
    <location>
        <position position="83"/>
    </location>
    <ligand>
        <name>S-adenosyl-L-methionine</name>
        <dbReference type="ChEBI" id="CHEBI:59789"/>
    </ligand>
</feature>
<keyword evidence="6" id="KW-1185">Reference proteome</keyword>
<evidence type="ECO:0000313" key="6">
    <source>
        <dbReference type="Proteomes" id="UP000184452"/>
    </source>
</evidence>
<dbReference type="InterPro" id="IPR041698">
    <property type="entry name" value="Methyltransf_25"/>
</dbReference>
<evidence type="ECO:0000313" key="5">
    <source>
        <dbReference type="EMBL" id="SHI48535.1"/>
    </source>
</evidence>
<feature type="domain" description="23S rRNA (guanine(745)-N(1))-methyltransferase N-terminal" evidence="4">
    <location>
        <begin position="22"/>
        <end position="56"/>
    </location>
</feature>
<dbReference type="GO" id="GO:0032259">
    <property type="term" value="P:methylation"/>
    <property type="evidence" value="ECO:0007669"/>
    <property type="project" value="UniProtKB-KW"/>
</dbReference>
<dbReference type="AlphaFoldDB" id="A0A1M6BIK1"/>
<dbReference type="Gene3D" id="3.40.50.150">
    <property type="entry name" value="Vaccinia Virus protein VP39"/>
    <property type="match status" value="1"/>
</dbReference>
<dbReference type="InterPro" id="IPR048647">
    <property type="entry name" value="RlmA_N"/>
</dbReference>
<keyword evidence="5" id="KW-0808">Transferase</keyword>
<dbReference type="SUPFAM" id="SSF53335">
    <property type="entry name" value="S-adenosyl-L-methionine-dependent methyltransferases"/>
    <property type="match status" value="1"/>
</dbReference>
<gene>
    <name evidence="5" type="ORF">SAMN05421803_101370</name>
</gene>
<dbReference type="GO" id="GO:0046872">
    <property type="term" value="F:metal ion binding"/>
    <property type="evidence" value="ECO:0007669"/>
    <property type="project" value="UniProtKB-KW"/>
</dbReference>
<feature type="binding site" evidence="1">
    <location>
        <position position="23"/>
    </location>
    <ligand>
        <name>Zn(2+)</name>
        <dbReference type="ChEBI" id="CHEBI:29105"/>
    </ligand>
</feature>
<feature type="domain" description="Methyltransferase" evidence="3">
    <location>
        <begin position="104"/>
        <end position="188"/>
    </location>
</feature>
<proteinExistence type="predicted"/>
<keyword evidence="1" id="KW-0479">Metal-binding</keyword>
<feature type="binding site" evidence="2">
    <location>
        <begin position="111"/>
        <end position="112"/>
    </location>
    <ligand>
        <name>S-adenosyl-L-methionine</name>
        <dbReference type="ChEBI" id="CHEBI:59789"/>
    </ligand>
</feature>
<keyword evidence="5" id="KW-0489">Methyltransferase</keyword>
<feature type="binding site" evidence="2">
    <location>
        <position position="199"/>
    </location>
    <ligand>
        <name>S-adenosyl-L-methionine</name>
        <dbReference type="ChEBI" id="CHEBI:59789"/>
    </ligand>
</feature>
<dbReference type="EMBL" id="FQZK01000001">
    <property type="protein sequence ID" value="SHI48535.1"/>
    <property type="molecule type" value="Genomic_DNA"/>
</dbReference>
<dbReference type="Proteomes" id="UP000184452">
    <property type="component" value="Unassembled WGS sequence"/>
</dbReference>
<feature type="binding site" evidence="1">
    <location>
        <position position="39"/>
    </location>
    <ligand>
        <name>Zn(2+)</name>
        <dbReference type="ChEBI" id="CHEBI:29105"/>
    </ligand>
</feature>
<feature type="binding site" evidence="1">
    <location>
        <position position="26"/>
    </location>
    <ligand>
        <name>Zn(2+)</name>
        <dbReference type="ChEBI" id="CHEBI:29105"/>
    </ligand>
</feature>
<dbReference type="STRING" id="758803.SAMN05421803_101370"/>
<reference evidence="5 6" key="1">
    <citation type="submission" date="2016-11" db="EMBL/GenBank/DDBJ databases">
        <authorList>
            <person name="Jaros S."/>
            <person name="Januszkiewicz K."/>
            <person name="Wedrychowicz H."/>
        </authorList>
    </citation>
    <scope>NUCLEOTIDE SEQUENCE [LARGE SCALE GENOMIC DNA]</scope>
    <source>
        <strain evidence="5 6">CGMCC 4.5723</strain>
    </source>
</reference>
<dbReference type="Pfam" id="PF21302">
    <property type="entry name" value="Zn_ribbon_RlmA"/>
    <property type="match status" value="1"/>
</dbReference>
<dbReference type="InterPro" id="IPR029063">
    <property type="entry name" value="SAM-dependent_MTases_sf"/>
</dbReference>
<protein>
    <submittedName>
        <fullName evidence="5">23S rRNA (Guanine745-N1)-methyltransferase</fullName>
    </submittedName>
</protein>
<dbReference type="Pfam" id="PF13649">
    <property type="entry name" value="Methyltransf_25"/>
    <property type="match status" value="1"/>
</dbReference>
<evidence type="ECO:0000256" key="1">
    <source>
        <dbReference type="PIRSR" id="PIRSR018249-1"/>
    </source>
</evidence>
<name>A0A1M6BIK1_9ACTN</name>
<dbReference type="PIRSF" id="PIRSF018249">
    <property type="entry name" value="MyrA_prd"/>
    <property type="match status" value="1"/>
</dbReference>
<organism evidence="5 6">
    <name type="scientific">Nocardiopsis flavescens</name>
    <dbReference type="NCBI Taxonomy" id="758803"/>
    <lineage>
        <taxon>Bacteria</taxon>
        <taxon>Bacillati</taxon>
        <taxon>Actinomycetota</taxon>
        <taxon>Actinomycetes</taxon>
        <taxon>Streptosporangiales</taxon>
        <taxon>Nocardiopsidaceae</taxon>
        <taxon>Nocardiopsis</taxon>
    </lineage>
</organism>
<accession>A0A1M6BIK1</accession>
<dbReference type="InterPro" id="IPR016718">
    <property type="entry name" value="rRNA_m1G-MeTrfase_A_prd"/>
</dbReference>